<comment type="caution">
    <text evidence="2">The sequence shown here is derived from an EMBL/GenBank/DDBJ whole genome shotgun (WGS) entry which is preliminary data.</text>
</comment>
<evidence type="ECO:0000313" key="2">
    <source>
        <dbReference type="EMBL" id="KAH0465741.1"/>
    </source>
</evidence>
<gene>
    <name evidence="2" type="ORF">IEQ34_005844</name>
</gene>
<evidence type="ECO:0000313" key="3">
    <source>
        <dbReference type="Proteomes" id="UP000775213"/>
    </source>
</evidence>
<feature type="region of interest" description="Disordered" evidence="1">
    <location>
        <begin position="45"/>
        <end position="75"/>
    </location>
</feature>
<sequence length="150" mass="16449">MRHLNRSPLSSGCRVHPNLFPTILDLLRSVLHVLKIRPEHAVPILPPKPEHKASPIAGAWEKSPRNPSPEKKIVNNLSSSELSRELVRPDSGGKQIGVIGILGGGKRGNVGCRFSIQRILLQSFTVSRDIEALVRLCSFLSPSPQSTEEV</sequence>
<accession>A0AAV7HAX5</accession>
<reference evidence="2 3" key="1">
    <citation type="journal article" date="2021" name="Hortic Res">
        <title>Chromosome-scale assembly of the Dendrobium chrysotoxum genome enhances the understanding of orchid evolution.</title>
        <authorList>
            <person name="Zhang Y."/>
            <person name="Zhang G.Q."/>
            <person name="Zhang D."/>
            <person name="Liu X.D."/>
            <person name="Xu X.Y."/>
            <person name="Sun W.H."/>
            <person name="Yu X."/>
            <person name="Zhu X."/>
            <person name="Wang Z.W."/>
            <person name="Zhao X."/>
            <person name="Zhong W.Y."/>
            <person name="Chen H."/>
            <person name="Yin W.L."/>
            <person name="Huang T."/>
            <person name="Niu S.C."/>
            <person name="Liu Z.J."/>
        </authorList>
    </citation>
    <scope>NUCLEOTIDE SEQUENCE [LARGE SCALE GENOMIC DNA]</scope>
    <source>
        <strain evidence="2">Lindl</strain>
    </source>
</reference>
<feature type="compositionally biased region" description="Basic and acidic residues" evidence="1">
    <location>
        <begin position="62"/>
        <end position="73"/>
    </location>
</feature>
<protein>
    <submittedName>
        <fullName evidence="2">Uncharacterized protein</fullName>
    </submittedName>
</protein>
<name>A0AAV7HAX5_DENCH</name>
<keyword evidence="3" id="KW-1185">Reference proteome</keyword>
<proteinExistence type="predicted"/>
<evidence type="ECO:0000256" key="1">
    <source>
        <dbReference type="SAM" id="MobiDB-lite"/>
    </source>
</evidence>
<dbReference type="EMBL" id="JAGFBR010000006">
    <property type="protein sequence ID" value="KAH0465741.1"/>
    <property type="molecule type" value="Genomic_DNA"/>
</dbReference>
<organism evidence="2 3">
    <name type="scientific">Dendrobium chrysotoxum</name>
    <name type="common">Orchid</name>
    <dbReference type="NCBI Taxonomy" id="161865"/>
    <lineage>
        <taxon>Eukaryota</taxon>
        <taxon>Viridiplantae</taxon>
        <taxon>Streptophyta</taxon>
        <taxon>Embryophyta</taxon>
        <taxon>Tracheophyta</taxon>
        <taxon>Spermatophyta</taxon>
        <taxon>Magnoliopsida</taxon>
        <taxon>Liliopsida</taxon>
        <taxon>Asparagales</taxon>
        <taxon>Orchidaceae</taxon>
        <taxon>Epidendroideae</taxon>
        <taxon>Malaxideae</taxon>
        <taxon>Dendrobiinae</taxon>
        <taxon>Dendrobium</taxon>
    </lineage>
</organism>
<dbReference type="Proteomes" id="UP000775213">
    <property type="component" value="Unassembled WGS sequence"/>
</dbReference>
<dbReference type="AlphaFoldDB" id="A0AAV7HAX5"/>